<organism evidence="1">
    <name type="scientific">Desulfamplus magnetovallimortis</name>
    <dbReference type="NCBI Taxonomy" id="1246637"/>
    <lineage>
        <taxon>Bacteria</taxon>
        <taxon>Pseudomonadati</taxon>
        <taxon>Thermodesulfobacteriota</taxon>
        <taxon>Desulfobacteria</taxon>
        <taxon>Desulfobacterales</taxon>
        <taxon>Desulfobacteraceae</taxon>
        <taxon>Desulfamplus</taxon>
    </lineage>
</organism>
<dbReference type="InterPro" id="IPR023214">
    <property type="entry name" value="HAD_sf"/>
</dbReference>
<dbReference type="PANTHER" id="PTHR19288:SF46">
    <property type="entry name" value="HALOACID DEHALOGENASE-LIKE HYDROLASE DOMAIN-CONTAINING PROTEIN 2"/>
    <property type="match status" value="1"/>
</dbReference>
<evidence type="ECO:0000313" key="3">
    <source>
        <dbReference type="Proteomes" id="UP000191931"/>
    </source>
</evidence>
<proteinExistence type="predicted"/>
<dbReference type="InterPro" id="IPR036412">
    <property type="entry name" value="HAD-like_sf"/>
</dbReference>
<dbReference type="Pfam" id="PF13344">
    <property type="entry name" value="Hydrolase_6"/>
    <property type="match status" value="1"/>
</dbReference>
<evidence type="ECO:0000313" key="2">
    <source>
        <dbReference type="EMBL" id="SLM32706.1"/>
    </source>
</evidence>
<sequence>MNNKTNTLPTFPTLSGWLESNMPEVDALIFDIDGVLLVKGKAAEGSNRVMKMLRREKIPFYLLTNDGDHSTQEKASIIRQSGLEIFPEEIVSCADGLMELPVRAKKRKSRENGQNPGTITDDEPFFIMGNLGNPCFAQKAGMNTTRNLEKINSCQGIIVGERNYDWEKTINAAVNFFVKKPYAPLIVPNPDEYYPGSQGELCIGAGGVARFIVQILKTYGITVTPDYLGKPFTPIFKKTHSLLEEKYGKKIPLNRILMTGDYINSDIKGAINFGCLSAIVLTGVTTMEMLDKSDTLPDMVFRTLG</sequence>
<dbReference type="GO" id="GO:0005737">
    <property type="term" value="C:cytoplasm"/>
    <property type="evidence" value="ECO:0007669"/>
    <property type="project" value="TreeGrafter"/>
</dbReference>
<dbReference type="GO" id="GO:0016791">
    <property type="term" value="F:phosphatase activity"/>
    <property type="evidence" value="ECO:0007669"/>
    <property type="project" value="TreeGrafter"/>
</dbReference>
<accession>L0R557</accession>
<dbReference type="STRING" id="1246637.MTBBW1_80044"/>
<dbReference type="EMBL" id="HF547348">
    <property type="protein sequence ID" value="CCO06655.1"/>
    <property type="molecule type" value="Genomic_DNA"/>
</dbReference>
<reference evidence="1" key="1">
    <citation type="submission" date="2012-10" db="EMBL/GenBank/DDBJ databases">
        <authorList>
            <person name="Lefevre C."/>
        </authorList>
    </citation>
    <scope>NUCLEOTIDE SEQUENCE</scope>
    <source>
        <strain evidence="1">BW-1</strain>
    </source>
</reference>
<dbReference type="SUPFAM" id="SSF56784">
    <property type="entry name" value="HAD-like"/>
    <property type="match status" value="1"/>
</dbReference>
<keyword evidence="3" id="KW-1185">Reference proteome</keyword>
<dbReference type="RefSeq" id="WP_080798148.1">
    <property type="nucleotide sequence ID" value="NZ_LT828540.1"/>
</dbReference>
<dbReference type="Proteomes" id="UP000191931">
    <property type="component" value="Unassembled WGS sequence"/>
</dbReference>
<reference evidence="2 3" key="3">
    <citation type="submission" date="2017-03" db="EMBL/GenBank/DDBJ databases">
        <authorList>
            <person name="Afonso C.L."/>
            <person name="Miller P.J."/>
            <person name="Scott M.A."/>
            <person name="Spackman E."/>
            <person name="Goraichik I."/>
            <person name="Dimitrov K.M."/>
            <person name="Suarez D.L."/>
            <person name="Swayne D.E."/>
        </authorList>
    </citation>
    <scope>NUCLEOTIDE SEQUENCE [LARGE SCALE GENOMIC DNA]</scope>
    <source>
        <strain evidence="2">PRJEB14757</strain>
    </source>
</reference>
<dbReference type="EMBL" id="FWEV01000325">
    <property type="protein sequence ID" value="SLM32706.1"/>
    <property type="molecule type" value="Genomic_DNA"/>
</dbReference>
<dbReference type="PANTHER" id="PTHR19288">
    <property type="entry name" value="4-NITROPHENYLPHOSPHATASE-RELATED"/>
    <property type="match status" value="1"/>
</dbReference>
<reference evidence="1" key="2">
    <citation type="submission" date="2012-12" db="EMBL/GenBank/DDBJ databases">
        <title>Region harboring genes involved in magnetosome formation of Candidatus Desulfamplus magnetosmortis.</title>
        <authorList>
            <person name="Lefevre C.T."/>
            <person name="Bazylinski D.A."/>
        </authorList>
    </citation>
    <scope>NUCLEOTIDE SEQUENCE</scope>
    <source>
        <strain evidence="1">BW-1</strain>
    </source>
</reference>
<dbReference type="AlphaFoldDB" id="L0R557"/>
<dbReference type="Gene3D" id="3.40.50.1000">
    <property type="entry name" value="HAD superfamily/HAD-like"/>
    <property type="match status" value="2"/>
</dbReference>
<name>L0R557_9BACT</name>
<evidence type="ECO:0000313" key="1">
    <source>
        <dbReference type="EMBL" id="CCO06655.1"/>
    </source>
</evidence>
<dbReference type="OrthoDB" id="148966at2"/>
<protein>
    <submittedName>
        <fullName evidence="1">Putative sugar phosphatase, haloalkanoate dehalogenase (HAD) superfamily</fullName>
    </submittedName>
</protein>
<dbReference type="Pfam" id="PF13242">
    <property type="entry name" value="Hydrolase_like"/>
    <property type="match status" value="1"/>
</dbReference>
<gene>
    <name evidence="1" type="ORF">DEMABW1_80044</name>
    <name evidence="2" type="ORF">MTBBW1_80044</name>
</gene>
<dbReference type="InterPro" id="IPR006357">
    <property type="entry name" value="HAD-SF_hydro_IIA"/>
</dbReference>